<gene>
    <name evidence="1" type="ORF">NX722_10310</name>
</gene>
<accession>A0ABT3MUI8</accession>
<protein>
    <submittedName>
        <fullName evidence="1">Uncharacterized protein</fullName>
    </submittedName>
</protein>
<dbReference type="EMBL" id="JAPFCC010000001">
    <property type="protein sequence ID" value="MCW7553024.1"/>
    <property type="molecule type" value="Genomic_DNA"/>
</dbReference>
<dbReference type="Gene3D" id="3.90.210.10">
    <property type="entry name" value="Heat-Labile Enterotoxin, subunit A"/>
    <property type="match status" value="1"/>
</dbReference>
<evidence type="ECO:0000313" key="2">
    <source>
        <dbReference type="Proteomes" id="UP001209854"/>
    </source>
</evidence>
<sequence>MHNSATGSSLSKEEFEKAFESHNLLLLKSSEQFTLASNIPGVSFTPANKTKSTVIKSYFSGYVFKADTRGPYDIFRNGFLVESPFDIGQTQGHGRSSISGGVVTSLSAIAAGYAMVHSHCIKIFVYLIDAMSYGGIVGEQPYLPRSYKCLLEPHHLNSCNVRFTHPIFDSDIIGCVWSDQFPSPQQAIWPPRVALAPSRLNLAVNPLYQGGMAKAEEVARLFSFD</sequence>
<name>A0ABT3MUI8_9GAMM</name>
<keyword evidence="2" id="KW-1185">Reference proteome</keyword>
<comment type="caution">
    <text evidence="1">The sequence shown here is derived from an EMBL/GenBank/DDBJ whole genome shotgun (WGS) entry which is preliminary data.</text>
</comment>
<proteinExistence type="predicted"/>
<dbReference type="RefSeq" id="WP_262567899.1">
    <property type="nucleotide sequence ID" value="NZ_JAPFCC010000001.1"/>
</dbReference>
<organism evidence="1 2">
    <name type="scientific">Endozoicomonas gorgoniicola</name>
    <dbReference type="NCBI Taxonomy" id="1234144"/>
    <lineage>
        <taxon>Bacteria</taxon>
        <taxon>Pseudomonadati</taxon>
        <taxon>Pseudomonadota</taxon>
        <taxon>Gammaproteobacteria</taxon>
        <taxon>Oceanospirillales</taxon>
        <taxon>Endozoicomonadaceae</taxon>
        <taxon>Endozoicomonas</taxon>
    </lineage>
</organism>
<reference evidence="1 2" key="1">
    <citation type="submission" date="2022-10" db="EMBL/GenBank/DDBJ databases">
        <title>High-quality genome sequences of two octocoral-associated bacteria, Endozoicomonas euniceicola EF212 and Endozoicomonas gorgoniicola PS125.</title>
        <authorList>
            <person name="Chiou Y.-J."/>
            <person name="Chen Y.-H."/>
        </authorList>
    </citation>
    <scope>NUCLEOTIDE SEQUENCE [LARGE SCALE GENOMIC DNA]</scope>
    <source>
        <strain evidence="1 2">PS125</strain>
    </source>
</reference>
<dbReference type="Proteomes" id="UP001209854">
    <property type="component" value="Unassembled WGS sequence"/>
</dbReference>
<evidence type="ECO:0000313" key="1">
    <source>
        <dbReference type="EMBL" id="MCW7553024.1"/>
    </source>
</evidence>